<name>A0A1D7TKI4_9BACT</name>
<keyword evidence="1" id="KW-0812">Transmembrane</keyword>
<feature type="transmembrane region" description="Helical" evidence="1">
    <location>
        <begin position="171"/>
        <end position="192"/>
    </location>
</feature>
<proteinExistence type="predicted"/>
<gene>
    <name evidence="2" type="ORF">SHALO_1652</name>
</gene>
<feature type="transmembrane region" description="Helical" evidence="1">
    <location>
        <begin position="129"/>
        <end position="151"/>
    </location>
</feature>
<evidence type="ECO:0000256" key="1">
    <source>
        <dbReference type="SAM" id="Phobius"/>
    </source>
</evidence>
<protein>
    <submittedName>
        <fullName evidence="2">Putative transporter</fullName>
    </submittedName>
</protein>
<dbReference type="STRING" id="1193502.SHALO_1652"/>
<keyword evidence="3" id="KW-1185">Reference proteome</keyword>
<dbReference type="AlphaFoldDB" id="A0A1D7TKI4"/>
<feature type="transmembrane region" description="Helical" evidence="1">
    <location>
        <begin position="102"/>
        <end position="123"/>
    </location>
</feature>
<accession>A0A1D7TKI4</accession>
<evidence type="ECO:0000313" key="3">
    <source>
        <dbReference type="Proteomes" id="UP000094609"/>
    </source>
</evidence>
<organism evidence="2 3">
    <name type="scientific">Sulfurospirillum halorespirans DSM 13726</name>
    <dbReference type="NCBI Taxonomy" id="1193502"/>
    <lineage>
        <taxon>Bacteria</taxon>
        <taxon>Pseudomonadati</taxon>
        <taxon>Campylobacterota</taxon>
        <taxon>Epsilonproteobacteria</taxon>
        <taxon>Campylobacterales</taxon>
        <taxon>Sulfurospirillaceae</taxon>
        <taxon>Sulfurospirillum</taxon>
    </lineage>
</organism>
<dbReference type="EMBL" id="CP017111">
    <property type="protein sequence ID" value="AOO65424.1"/>
    <property type="molecule type" value="Genomic_DNA"/>
</dbReference>
<dbReference type="KEGG" id="shal:SHALO_1652"/>
<keyword evidence="1" id="KW-1133">Transmembrane helix</keyword>
<keyword evidence="1" id="KW-0472">Membrane</keyword>
<dbReference type="Proteomes" id="UP000094609">
    <property type="component" value="Chromosome"/>
</dbReference>
<reference evidence="3" key="1">
    <citation type="submission" date="2016-08" db="EMBL/GenBank/DDBJ databases">
        <title>Complete genome sequence of the organohalide-respiring Epsilonproteobacterium Sulfurospirillum halorespirans.</title>
        <authorList>
            <person name="Goris T."/>
            <person name="Zimmermann J."/>
            <person name="Schenz B."/>
            <person name="Lemos M."/>
            <person name="Hackermueller J."/>
            <person name="Diekert G."/>
        </authorList>
    </citation>
    <scope>NUCLEOTIDE SEQUENCE [LARGE SCALE GENOMIC DNA]</scope>
    <source>
        <strain>DSM 13726</strain>
        <strain evidence="3">PCE-M2</strain>
    </source>
</reference>
<evidence type="ECO:0000313" key="2">
    <source>
        <dbReference type="EMBL" id="AOO65424.1"/>
    </source>
</evidence>
<sequence length="196" mass="22419">MLTKIIMGIGFFITLSSLTELSSKIIAWKGFIWDGLRFYQSIFVEPVSSLSSHIGLNYTELEIHVATISSICIAIGMRVQIMGQKVAFRNISEKYGKEVIPNLTFFLIAAIVAPIGIWLWYGLNNPTIYIWWVIFVSMFLPLFIVVPKIILTKFCDYEFFEQGNFSYFKSYYIYIFSLLLIICILAAINTGLTEQG</sequence>